<sequence length="228" mass="23784">MPGPPPGWRGILRRGPALARGARAVVERHLAAAVDDDVADETNGGAPGMPPALWGDRARAVRSAGRPGTVPAWREAADLTLEQLADIASRHAARHWAPGSAERFATAQLATLVPALGAQGASGGWLPRLRGLAGAEASLTAVTRQHPPGVGAFGPRLGGALVSARAALHPAVTLAGELDRVWARRPAAQSVARWERQHLPRPLRTQVAGLEDMVAAVEHLMRRIAGGT</sequence>
<accession>A0A3A9WXH8</accession>
<dbReference type="AlphaFoldDB" id="A0A3A9WXH8"/>
<evidence type="ECO:0000313" key="1">
    <source>
        <dbReference type="EMBL" id="RKN12526.1"/>
    </source>
</evidence>
<proteinExistence type="predicted"/>
<reference evidence="3 4" key="1">
    <citation type="submission" date="2018-09" db="EMBL/GenBank/DDBJ databases">
        <title>Streptomyces sp. nov. DS1-2, an endophytic actinomycete isolated from roots of Dendrobium scabrilingue.</title>
        <authorList>
            <person name="Kuncharoen N."/>
            <person name="Kudo T."/>
            <person name="Ohkuma M."/>
            <person name="Yuki M."/>
            <person name="Tanasupawat S."/>
        </authorList>
    </citation>
    <scope>NUCLEOTIDE SEQUENCE [LARGE SCALE GENOMIC DNA]</scope>
    <source>
        <strain evidence="1 4">AZ1-7</strain>
        <strain evidence="2 3">DS1-2</strain>
    </source>
</reference>
<gene>
    <name evidence="2" type="ORF">D7318_02140</name>
    <name evidence="1" type="ORF">D7319_00755</name>
</gene>
<dbReference type="Proteomes" id="UP000275024">
    <property type="component" value="Unassembled WGS sequence"/>
</dbReference>
<evidence type="ECO:0000313" key="3">
    <source>
        <dbReference type="Proteomes" id="UP000268652"/>
    </source>
</evidence>
<organism evidence="1 4">
    <name type="scientific">Streptomyces radicis</name>
    <dbReference type="NCBI Taxonomy" id="1750517"/>
    <lineage>
        <taxon>Bacteria</taxon>
        <taxon>Bacillati</taxon>
        <taxon>Actinomycetota</taxon>
        <taxon>Actinomycetes</taxon>
        <taxon>Kitasatosporales</taxon>
        <taxon>Streptomycetaceae</taxon>
        <taxon>Streptomyces</taxon>
    </lineage>
</organism>
<evidence type="ECO:0000313" key="4">
    <source>
        <dbReference type="Proteomes" id="UP000275024"/>
    </source>
</evidence>
<dbReference type="EMBL" id="RBDX01000001">
    <property type="protein sequence ID" value="RKN12526.1"/>
    <property type="molecule type" value="Genomic_DNA"/>
</dbReference>
<evidence type="ECO:0000313" key="2">
    <source>
        <dbReference type="EMBL" id="RKN27708.1"/>
    </source>
</evidence>
<dbReference type="EMBL" id="RBDY01000001">
    <property type="protein sequence ID" value="RKN27708.1"/>
    <property type="molecule type" value="Genomic_DNA"/>
</dbReference>
<protein>
    <submittedName>
        <fullName evidence="1">Uncharacterized protein</fullName>
    </submittedName>
</protein>
<dbReference type="Proteomes" id="UP000268652">
    <property type="component" value="Unassembled WGS sequence"/>
</dbReference>
<name>A0A3A9WXH8_9ACTN</name>
<keyword evidence="3" id="KW-1185">Reference proteome</keyword>
<comment type="caution">
    <text evidence="1">The sequence shown here is derived from an EMBL/GenBank/DDBJ whole genome shotgun (WGS) entry which is preliminary data.</text>
</comment>